<evidence type="ECO:0008006" key="4">
    <source>
        <dbReference type="Google" id="ProtNLM"/>
    </source>
</evidence>
<evidence type="ECO:0000256" key="1">
    <source>
        <dbReference type="SAM" id="Phobius"/>
    </source>
</evidence>
<evidence type="ECO:0000313" key="3">
    <source>
        <dbReference type="Proteomes" id="UP000194464"/>
    </source>
</evidence>
<gene>
    <name evidence="2" type="ORF">SAMN06295909_0303</name>
</gene>
<dbReference type="EMBL" id="FXWJ01000001">
    <property type="protein sequence ID" value="SMQ59454.1"/>
    <property type="molecule type" value="Genomic_DNA"/>
</dbReference>
<keyword evidence="1" id="KW-0472">Membrane</keyword>
<dbReference type="RefSeq" id="WP_086472548.1">
    <property type="nucleotide sequence ID" value="NZ_FXWJ01000001.1"/>
</dbReference>
<keyword evidence="1" id="KW-0812">Transmembrane</keyword>
<keyword evidence="3" id="KW-1185">Reference proteome</keyword>
<keyword evidence="1" id="KW-1133">Transmembrane helix</keyword>
<dbReference type="Proteomes" id="UP000194464">
    <property type="component" value="Unassembled WGS sequence"/>
</dbReference>
<organism evidence="2 3">
    <name type="scientific">Plantibacter elymi</name>
    <name type="common">nom. nud.</name>
    <dbReference type="NCBI Taxonomy" id="199708"/>
    <lineage>
        <taxon>Bacteria</taxon>
        <taxon>Bacillati</taxon>
        <taxon>Actinomycetota</taxon>
        <taxon>Actinomycetes</taxon>
        <taxon>Micrococcales</taxon>
        <taxon>Microbacteriaceae</taxon>
        <taxon>Plantibacter</taxon>
    </lineage>
</organism>
<reference evidence="2 3" key="1">
    <citation type="submission" date="2017-04" db="EMBL/GenBank/DDBJ databases">
        <authorList>
            <person name="Varghese N."/>
            <person name="Submissions S."/>
        </authorList>
    </citation>
    <scope>NUCLEOTIDE SEQUENCE [LARGE SCALE GENOMIC DNA]</scope>
    <source>
        <strain evidence="2 3">VKM Ac-1784</strain>
    </source>
</reference>
<feature type="transmembrane region" description="Helical" evidence="1">
    <location>
        <begin position="31"/>
        <end position="53"/>
    </location>
</feature>
<feature type="transmembrane region" description="Helical" evidence="1">
    <location>
        <begin position="65"/>
        <end position="86"/>
    </location>
</feature>
<comment type="caution">
    <text evidence="2">The sequence shown here is derived from an EMBL/GenBank/DDBJ whole genome shotgun (WGS) entry which is preliminary data.</text>
</comment>
<name>A0ABY1RA36_9MICO</name>
<protein>
    <recommendedName>
        <fullName evidence="4">PH (Pleckstrin Homology) domain-containing protein</fullName>
    </recommendedName>
</protein>
<sequence length="177" mass="19519">MSDSINTWGGTATREGVQPLFVVRRPRYQSLMFEILGGLVAVIGLFGGLGELLSGAEDGVSNFGFFLLFFVGGGGLVVVLGLLLGAGRIKAYDRHLDVKSGFGRYRQRQVGDIHTLRFGSQSPGGGPTFISLTAWDERRRKQFTVFTGYRGYGELTAWLKQRRPEQWADCERAGIPR</sequence>
<proteinExistence type="predicted"/>
<evidence type="ECO:0000313" key="2">
    <source>
        <dbReference type="EMBL" id="SMQ59454.1"/>
    </source>
</evidence>
<accession>A0ABY1RA36</accession>